<dbReference type="EnsemblPlants" id="evm.model.05.1895">
    <property type="protein sequence ID" value="cds.evm.model.05.1895"/>
    <property type="gene ID" value="evm.TU.05.1895"/>
</dbReference>
<sequence>MAMVDQVVSTPIGGLLGIEGTHFDKNTEDQNEATSYHKDQLGKDTNLDAPVFEDDDSKENSSDDVEDDPQETSKDNPQDTPKNFH</sequence>
<accession>A0A803PND2</accession>
<dbReference type="Gramene" id="evm.model.05.1895">
    <property type="protein sequence ID" value="cds.evm.model.05.1895"/>
    <property type="gene ID" value="evm.TU.05.1895"/>
</dbReference>
<proteinExistence type="predicted"/>
<evidence type="ECO:0000256" key="1">
    <source>
        <dbReference type="SAM" id="MobiDB-lite"/>
    </source>
</evidence>
<dbReference type="EMBL" id="UZAU01000547">
    <property type="status" value="NOT_ANNOTATED_CDS"/>
    <property type="molecule type" value="Genomic_DNA"/>
</dbReference>
<name>A0A803PND2_CANSA</name>
<keyword evidence="3" id="KW-1185">Reference proteome</keyword>
<feature type="compositionally biased region" description="Basic and acidic residues" evidence="1">
    <location>
        <begin position="35"/>
        <end position="46"/>
    </location>
</feature>
<feature type="region of interest" description="Disordered" evidence="1">
    <location>
        <begin position="1"/>
        <end position="85"/>
    </location>
</feature>
<dbReference type="Proteomes" id="UP000596661">
    <property type="component" value="Chromosome 5"/>
</dbReference>
<evidence type="ECO:0000313" key="3">
    <source>
        <dbReference type="Proteomes" id="UP000596661"/>
    </source>
</evidence>
<organism evidence="2 3">
    <name type="scientific">Cannabis sativa</name>
    <name type="common">Hemp</name>
    <name type="synonym">Marijuana</name>
    <dbReference type="NCBI Taxonomy" id="3483"/>
    <lineage>
        <taxon>Eukaryota</taxon>
        <taxon>Viridiplantae</taxon>
        <taxon>Streptophyta</taxon>
        <taxon>Embryophyta</taxon>
        <taxon>Tracheophyta</taxon>
        <taxon>Spermatophyta</taxon>
        <taxon>Magnoliopsida</taxon>
        <taxon>eudicotyledons</taxon>
        <taxon>Gunneridae</taxon>
        <taxon>Pentapetalae</taxon>
        <taxon>rosids</taxon>
        <taxon>fabids</taxon>
        <taxon>Rosales</taxon>
        <taxon>Cannabaceae</taxon>
        <taxon>Cannabis</taxon>
    </lineage>
</organism>
<reference evidence="2" key="1">
    <citation type="submission" date="2018-11" db="EMBL/GenBank/DDBJ databases">
        <authorList>
            <person name="Grassa J C."/>
        </authorList>
    </citation>
    <scope>NUCLEOTIDE SEQUENCE [LARGE SCALE GENOMIC DNA]</scope>
</reference>
<dbReference type="AlphaFoldDB" id="A0A803PND2"/>
<reference evidence="2" key="2">
    <citation type="submission" date="2021-03" db="UniProtKB">
        <authorList>
            <consortium name="EnsemblPlants"/>
        </authorList>
    </citation>
    <scope>IDENTIFICATION</scope>
</reference>
<protein>
    <submittedName>
        <fullName evidence="2">Uncharacterized protein</fullName>
    </submittedName>
</protein>
<feature type="compositionally biased region" description="Acidic residues" evidence="1">
    <location>
        <begin position="51"/>
        <end position="70"/>
    </location>
</feature>
<evidence type="ECO:0000313" key="2">
    <source>
        <dbReference type="EnsemblPlants" id="cds.evm.model.05.1895"/>
    </source>
</evidence>